<evidence type="ECO:0000256" key="1">
    <source>
        <dbReference type="ARBA" id="ARBA00021292"/>
    </source>
</evidence>
<evidence type="ECO:0000259" key="4">
    <source>
        <dbReference type="Pfam" id="PF00534"/>
    </source>
</evidence>
<evidence type="ECO:0000256" key="2">
    <source>
        <dbReference type="ARBA" id="ARBA00022676"/>
    </source>
</evidence>
<feature type="domain" description="Glycosyl transferase family 1" evidence="4">
    <location>
        <begin position="551"/>
        <end position="703"/>
    </location>
</feature>
<dbReference type="SUPFAM" id="SSF53756">
    <property type="entry name" value="UDP-Glycosyltransferase/glycogen phosphorylase"/>
    <property type="match status" value="2"/>
</dbReference>
<dbReference type="GO" id="GO:0016758">
    <property type="term" value="F:hexosyltransferase activity"/>
    <property type="evidence" value="ECO:0007669"/>
    <property type="project" value="TreeGrafter"/>
</dbReference>
<dbReference type="AlphaFoldDB" id="A0A543PXL0"/>
<dbReference type="Gene3D" id="3.40.50.2000">
    <property type="entry name" value="Glycogen Phosphorylase B"/>
    <property type="match status" value="4"/>
</dbReference>
<dbReference type="InterPro" id="IPR028098">
    <property type="entry name" value="Glyco_trans_4-like_N"/>
</dbReference>
<proteinExistence type="predicted"/>
<dbReference type="GO" id="GO:1901137">
    <property type="term" value="P:carbohydrate derivative biosynthetic process"/>
    <property type="evidence" value="ECO:0007669"/>
    <property type="project" value="UniProtKB-ARBA"/>
</dbReference>
<dbReference type="InterPro" id="IPR050194">
    <property type="entry name" value="Glycosyltransferase_grp1"/>
</dbReference>
<dbReference type="OrthoDB" id="9810929at2"/>
<accession>A0A543PXL0</accession>
<evidence type="ECO:0000313" key="8">
    <source>
        <dbReference type="Proteomes" id="UP000320085"/>
    </source>
</evidence>
<evidence type="ECO:0000313" key="7">
    <source>
        <dbReference type="EMBL" id="TQN48812.1"/>
    </source>
</evidence>
<gene>
    <name evidence="7" type="ORF">FHX52_1959</name>
</gene>
<dbReference type="CDD" id="cd03801">
    <property type="entry name" value="GT4_PimA-like"/>
    <property type="match status" value="1"/>
</dbReference>
<dbReference type="EMBL" id="VFQF01000001">
    <property type="protein sequence ID" value="TQN48812.1"/>
    <property type="molecule type" value="Genomic_DNA"/>
</dbReference>
<dbReference type="Pfam" id="PF13439">
    <property type="entry name" value="Glyco_transf_4"/>
    <property type="match status" value="1"/>
</dbReference>
<dbReference type="InterPro" id="IPR001296">
    <property type="entry name" value="Glyco_trans_1"/>
</dbReference>
<feature type="domain" description="Glycosyltransferase subfamily 4-like N-terminal" evidence="5">
    <location>
        <begin position="384"/>
        <end position="538"/>
    </location>
</feature>
<protein>
    <recommendedName>
        <fullName evidence="1">D-inositol 3-phosphate glycosyltransferase</fullName>
    </recommendedName>
</protein>
<dbReference type="Pfam" id="PF13579">
    <property type="entry name" value="Glyco_trans_4_4"/>
    <property type="match status" value="1"/>
</dbReference>
<reference evidence="7 8" key="1">
    <citation type="submission" date="2019-06" db="EMBL/GenBank/DDBJ databases">
        <title>Sequencing the genomes of 1000 actinobacteria strains.</title>
        <authorList>
            <person name="Klenk H.-P."/>
        </authorList>
    </citation>
    <scope>NUCLEOTIDE SEQUENCE [LARGE SCALE GENOMIC DNA]</scope>
    <source>
        <strain evidence="7 8">DSM 21776</strain>
    </source>
</reference>
<keyword evidence="2" id="KW-0328">Glycosyltransferase</keyword>
<evidence type="ECO:0000259" key="5">
    <source>
        <dbReference type="Pfam" id="PF13439"/>
    </source>
</evidence>
<dbReference type="Pfam" id="PF00534">
    <property type="entry name" value="Glycos_transf_1"/>
    <property type="match status" value="1"/>
</dbReference>
<organism evidence="7 8">
    <name type="scientific">Humibacillus xanthopallidus</name>
    <dbReference type="NCBI Taxonomy" id="412689"/>
    <lineage>
        <taxon>Bacteria</taxon>
        <taxon>Bacillati</taxon>
        <taxon>Actinomycetota</taxon>
        <taxon>Actinomycetes</taxon>
        <taxon>Micrococcales</taxon>
        <taxon>Intrasporangiaceae</taxon>
        <taxon>Humibacillus</taxon>
    </lineage>
</organism>
<evidence type="ECO:0000259" key="6">
    <source>
        <dbReference type="Pfam" id="PF13579"/>
    </source>
</evidence>
<dbReference type="Proteomes" id="UP000320085">
    <property type="component" value="Unassembled WGS sequence"/>
</dbReference>
<dbReference type="Pfam" id="PF13692">
    <property type="entry name" value="Glyco_trans_1_4"/>
    <property type="match status" value="1"/>
</dbReference>
<comment type="caution">
    <text evidence="7">The sequence shown here is derived from an EMBL/GenBank/DDBJ whole genome shotgun (WGS) entry which is preliminary data.</text>
</comment>
<evidence type="ECO:0000256" key="3">
    <source>
        <dbReference type="ARBA" id="ARBA00022679"/>
    </source>
</evidence>
<dbReference type="PANTHER" id="PTHR45947:SF3">
    <property type="entry name" value="SULFOQUINOVOSYL TRANSFERASE SQD2"/>
    <property type="match status" value="1"/>
</dbReference>
<name>A0A543PXL0_9MICO</name>
<sequence length="757" mass="81838">MSLALLLGTELAVDIEQGHTVFGISAPGPYVERIESLGVTHVPVVKLTRSWDPRSDAAAFRGLVRTIRGLELDVLHTHNPKTGVMGRIAGRLAGVPVVVNTCHGLWALPDDHIAKRSFVYALEGLAARFSDFELFQNAEDLRTQRWALKRGRHRVVGNGVDLGRFSPDPEGRRRVRSELGIAHDQLLVGTVGRRVREKGLAEFTQTANRLANKAAFVWVGPADETDGRADAEVCGASAVRFVEERQDMPSVYSALDVFVLASYREGFSRASMEAAACGVPMVLTDIRGCREIGDDGIHLLLASPNSAESLTRAVDRLLDHPDLRVLLAAAARTRALERFDQHAVARLSMETYAAVAHRKGAALGLVDDNRTTVLHVLPSDLDRGAQVYAGRLRDALKGDPSQRHLAASLFEAPEAALRADVRLHVRSGPMRRAGLDPQAVTRLRRAVRKNRVNVIVAHGGESLKYAIAAAGRTPTIYYKVGLSSNELARGYRKWLYRFLAARATRVVGVSEAIVQQANNLLRIPRGKLTLIPNGRDPSTYSPPPAEAGNIDRALVLFVGHLEPGKRPGLFLDVIEVLRSRNVEFGAAIVGDGPLRHSLGARAAALGVNLMGVRTDVPQLLRQASLLAMTSDLGTEGMPGVLIEAGLSGLPVVSTAAAGVADIVDDGVTGFVITTDRPEDIADRIEELLADGRRHRDMGTQARLRCERLFSIDATANLWWSLVAGQIEDGSVNTSRSWRGRGLTGASAVKDQDQAGAL</sequence>
<dbReference type="PANTHER" id="PTHR45947">
    <property type="entry name" value="SULFOQUINOVOSYL TRANSFERASE SQD2"/>
    <property type="match status" value="1"/>
</dbReference>
<feature type="domain" description="Glycosyltransferase subfamily 4-like N-terminal" evidence="6">
    <location>
        <begin position="16"/>
        <end position="159"/>
    </location>
</feature>
<keyword evidence="3 7" id="KW-0808">Transferase</keyword>